<evidence type="ECO:0000313" key="1">
    <source>
        <dbReference type="EMBL" id="KLO06599.1"/>
    </source>
</evidence>
<dbReference type="EMBL" id="KQ086193">
    <property type="protein sequence ID" value="KLO06599.1"/>
    <property type="molecule type" value="Genomic_DNA"/>
</dbReference>
<proteinExistence type="predicted"/>
<sequence>MWFFLIDCEKYTLARIIPRIPRSSHLPPHFLCSDRSFSIITVYTRYRAKRGYAGRPRARYSDGAWHGQSFVHPLHLASPCLVKVQNHASTARSNVRGRIIRSGSIDHFPAFVRSTYKKDLHIAERGTRTNSGVSYLIICTAQARVGVPSISFGTSIGKSNAKVCTECLERGSTTYHWRTEANRIY</sequence>
<organism evidence="1 2">
    <name type="scientific">Schizopora paradoxa</name>
    <dbReference type="NCBI Taxonomy" id="27342"/>
    <lineage>
        <taxon>Eukaryota</taxon>
        <taxon>Fungi</taxon>
        <taxon>Dikarya</taxon>
        <taxon>Basidiomycota</taxon>
        <taxon>Agaricomycotina</taxon>
        <taxon>Agaricomycetes</taxon>
        <taxon>Hymenochaetales</taxon>
        <taxon>Schizoporaceae</taxon>
        <taxon>Schizopora</taxon>
    </lineage>
</organism>
<gene>
    <name evidence="1" type="ORF">SCHPADRAFT_684321</name>
</gene>
<dbReference type="AlphaFoldDB" id="A0A0H2R449"/>
<accession>A0A0H2R449</accession>
<reference evidence="1 2" key="1">
    <citation type="submission" date="2015-04" db="EMBL/GenBank/DDBJ databases">
        <title>Complete genome sequence of Schizopora paradoxa KUC8140, a cosmopolitan wood degrader in East Asia.</title>
        <authorList>
            <consortium name="DOE Joint Genome Institute"/>
            <person name="Min B."/>
            <person name="Park H."/>
            <person name="Jang Y."/>
            <person name="Kim J.-J."/>
            <person name="Kim K.H."/>
            <person name="Pangilinan J."/>
            <person name="Lipzen A."/>
            <person name="Riley R."/>
            <person name="Grigoriev I.V."/>
            <person name="Spatafora J.W."/>
            <person name="Choi I.-G."/>
        </authorList>
    </citation>
    <scope>NUCLEOTIDE SEQUENCE [LARGE SCALE GENOMIC DNA]</scope>
    <source>
        <strain evidence="1 2">KUC8140</strain>
    </source>
</reference>
<keyword evidence="2" id="KW-1185">Reference proteome</keyword>
<protein>
    <submittedName>
        <fullName evidence="1">Uncharacterized protein</fullName>
    </submittedName>
</protein>
<name>A0A0H2R449_9AGAM</name>
<dbReference type="Proteomes" id="UP000053477">
    <property type="component" value="Unassembled WGS sequence"/>
</dbReference>
<evidence type="ECO:0000313" key="2">
    <source>
        <dbReference type="Proteomes" id="UP000053477"/>
    </source>
</evidence>
<dbReference type="InParanoid" id="A0A0H2R449"/>